<dbReference type="SMR" id="A2E180"/>
<name>A2E180_TRIV3</name>
<accession>A2E180</accession>
<dbReference type="VEuPathDB" id="TrichDB:TVAGG3_0939160"/>
<dbReference type="PROSITE" id="PS00109">
    <property type="entry name" value="PROTEIN_KINASE_TYR"/>
    <property type="match status" value="1"/>
</dbReference>
<dbReference type="Gene3D" id="1.10.510.10">
    <property type="entry name" value="Transferase(Phosphotransferase) domain 1"/>
    <property type="match status" value="1"/>
</dbReference>
<evidence type="ECO:0000313" key="3">
    <source>
        <dbReference type="Proteomes" id="UP000001542"/>
    </source>
</evidence>
<dbReference type="GO" id="GO:0004672">
    <property type="term" value="F:protein kinase activity"/>
    <property type="evidence" value="ECO:0007669"/>
    <property type="project" value="InterPro"/>
</dbReference>
<dbReference type="VEuPathDB" id="TrichDB:TVAG_389780"/>
<keyword evidence="2" id="KW-0418">Kinase</keyword>
<keyword evidence="3" id="KW-1185">Reference proteome</keyword>
<reference evidence="2" key="2">
    <citation type="journal article" date="2007" name="Science">
        <title>Draft genome sequence of the sexually transmitted pathogen Trichomonas vaginalis.</title>
        <authorList>
            <person name="Carlton J.M."/>
            <person name="Hirt R.P."/>
            <person name="Silva J.C."/>
            <person name="Delcher A.L."/>
            <person name="Schatz M."/>
            <person name="Zhao Q."/>
            <person name="Wortman J.R."/>
            <person name="Bidwell S.L."/>
            <person name="Alsmark U.C.M."/>
            <person name="Besteiro S."/>
            <person name="Sicheritz-Ponten T."/>
            <person name="Noel C.J."/>
            <person name="Dacks J.B."/>
            <person name="Foster P.G."/>
            <person name="Simillion C."/>
            <person name="Van de Peer Y."/>
            <person name="Miranda-Saavedra D."/>
            <person name="Barton G.J."/>
            <person name="Westrop G.D."/>
            <person name="Mueller S."/>
            <person name="Dessi D."/>
            <person name="Fiori P.L."/>
            <person name="Ren Q."/>
            <person name="Paulsen I."/>
            <person name="Zhang H."/>
            <person name="Bastida-Corcuera F.D."/>
            <person name="Simoes-Barbosa A."/>
            <person name="Brown M.T."/>
            <person name="Hayes R.D."/>
            <person name="Mukherjee M."/>
            <person name="Okumura C.Y."/>
            <person name="Schneider R."/>
            <person name="Smith A.J."/>
            <person name="Vanacova S."/>
            <person name="Villalvazo M."/>
            <person name="Haas B.J."/>
            <person name="Pertea M."/>
            <person name="Feldblyum T.V."/>
            <person name="Utterback T.R."/>
            <person name="Shu C.L."/>
            <person name="Osoegawa K."/>
            <person name="de Jong P.J."/>
            <person name="Hrdy I."/>
            <person name="Horvathova L."/>
            <person name="Zubacova Z."/>
            <person name="Dolezal P."/>
            <person name="Malik S.B."/>
            <person name="Logsdon J.M. Jr."/>
            <person name="Henze K."/>
            <person name="Gupta A."/>
            <person name="Wang C.C."/>
            <person name="Dunne R.L."/>
            <person name="Upcroft J.A."/>
            <person name="Upcroft P."/>
            <person name="White O."/>
            <person name="Salzberg S.L."/>
            <person name="Tang P."/>
            <person name="Chiu C.-H."/>
            <person name="Lee Y.-S."/>
            <person name="Embley T.M."/>
            <person name="Coombs G.H."/>
            <person name="Mottram J.C."/>
            <person name="Tachezy J."/>
            <person name="Fraser-Liggett C.M."/>
            <person name="Johnson P.J."/>
        </authorList>
    </citation>
    <scope>NUCLEOTIDE SEQUENCE [LARGE SCALE GENOMIC DNA]</scope>
    <source>
        <strain evidence="2">G3</strain>
    </source>
</reference>
<dbReference type="InterPro" id="IPR011009">
    <property type="entry name" value="Kinase-like_dom_sf"/>
</dbReference>
<sequence>MDANKFVTDGNNITDLSSGNIQLLFHYATENFYTKKRVVISDLPYQTNRMNLRFPSIIQLYYVENIDNELEFYQEFFPNGDLKNFTKNNCIVTEDIARFFYQCARGLQYLHKNGYIHRDISPRNIFIDINRNASLGDLEYSTNNPDASSRIISKYSAPEIKEVPNTKKSDIYSIGATFGKYILKYLEDDDLKNEFLNIVSQTKAEEPDNRISADELVGQIEDLLKKNGMQSIIDEFECRIEPCQNNYTFCRLDDIKGIRDNQFIQEIVSKALD</sequence>
<reference evidence="2" key="1">
    <citation type="submission" date="2006-10" db="EMBL/GenBank/DDBJ databases">
        <authorList>
            <person name="Amadeo P."/>
            <person name="Zhao Q."/>
            <person name="Wortman J."/>
            <person name="Fraser-Liggett C."/>
            <person name="Carlton J."/>
        </authorList>
    </citation>
    <scope>NUCLEOTIDE SEQUENCE</scope>
    <source>
        <strain evidence="2">G3</strain>
    </source>
</reference>
<dbReference type="PROSITE" id="PS50011">
    <property type="entry name" value="PROTEIN_KINASE_DOM"/>
    <property type="match status" value="1"/>
</dbReference>
<organism evidence="2 3">
    <name type="scientific">Trichomonas vaginalis (strain ATCC PRA-98 / G3)</name>
    <dbReference type="NCBI Taxonomy" id="412133"/>
    <lineage>
        <taxon>Eukaryota</taxon>
        <taxon>Metamonada</taxon>
        <taxon>Parabasalia</taxon>
        <taxon>Trichomonadida</taxon>
        <taxon>Trichomonadidae</taxon>
        <taxon>Trichomonas</taxon>
    </lineage>
</organism>
<dbReference type="InterPro" id="IPR008266">
    <property type="entry name" value="Tyr_kinase_AS"/>
</dbReference>
<proteinExistence type="predicted"/>
<feature type="domain" description="Protein kinase" evidence="1">
    <location>
        <begin position="1"/>
        <end position="273"/>
    </location>
</feature>
<dbReference type="GO" id="GO:0005524">
    <property type="term" value="F:ATP binding"/>
    <property type="evidence" value="ECO:0007669"/>
    <property type="project" value="InterPro"/>
</dbReference>
<dbReference type="SUPFAM" id="SSF56112">
    <property type="entry name" value="Protein kinase-like (PK-like)"/>
    <property type="match status" value="1"/>
</dbReference>
<dbReference type="InParanoid" id="A2E180"/>
<dbReference type="Pfam" id="PF00069">
    <property type="entry name" value="Pkinase"/>
    <property type="match status" value="1"/>
</dbReference>
<dbReference type="eggNOG" id="KOG0586">
    <property type="taxonomic scope" value="Eukaryota"/>
</dbReference>
<dbReference type="Proteomes" id="UP000001542">
    <property type="component" value="Unassembled WGS sequence"/>
</dbReference>
<dbReference type="InterPro" id="IPR053235">
    <property type="entry name" value="Ser_Thr_kinase"/>
</dbReference>
<gene>
    <name evidence="2" type="ORF">TVAG_389780</name>
</gene>
<evidence type="ECO:0000313" key="2">
    <source>
        <dbReference type="EMBL" id="EAY13581.1"/>
    </source>
</evidence>
<keyword evidence="2" id="KW-0808">Transferase</keyword>
<dbReference type="KEGG" id="tva:4771560"/>
<dbReference type="AlphaFoldDB" id="A2E180"/>
<dbReference type="InterPro" id="IPR000719">
    <property type="entry name" value="Prot_kinase_dom"/>
</dbReference>
<dbReference type="CDD" id="cd00180">
    <property type="entry name" value="PKc"/>
    <property type="match status" value="1"/>
</dbReference>
<protein>
    <submittedName>
        <fullName evidence="2">TKL family protein kinase</fullName>
    </submittedName>
</protein>
<dbReference type="RefSeq" id="XP_001325804.1">
    <property type="nucleotide sequence ID" value="XM_001325769.1"/>
</dbReference>
<dbReference type="EMBL" id="DS113283">
    <property type="protein sequence ID" value="EAY13581.1"/>
    <property type="molecule type" value="Genomic_DNA"/>
</dbReference>
<dbReference type="STRING" id="5722.A2E180"/>
<dbReference type="OrthoDB" id="535945at2759"/>
<evidence type="ECO:0000259" key="1">
    <source>
        <dbReference type="PROSITE" id="PS50011"/>
    </source>
</evidence>
<dbReference type="PANTHER" id="PTHR24361">
    <property type="entry name" value="MITOGEN-ACTIVATED KINASE KINASE KINASE"/>
    <property type="match status" value="1"/>
</dbReference>